<evidence type="ECO:0000313" key="2">
    <source>
        <dbReference type="Proteomes" id="UP000308092"/>
    </source>
</evidence>
<evidence type="ECO:0000313" key="1">
    <source>
        <dbReference type="EMBL" id="THC91837.1"/>
    </source>
</evidence>
<reference evidence="1 2" key="1">
    <citation type="submission" date="2019-03" db="EMBL/GenBank/DDBJ databases">
        <title>The genome sequence of a newly discovered highly antifungal drug resistant Aspergillus species, Aspergillus tanneri NIH 1004.</title>
        <authorList>
            <person name="Mounaud S."/>
            <person name="Singh I."/>
            <person name="Joardar V."/>
            <person name="Pakala S."/>
            <person name="Pakala S."/>
            <person name="Venepally P."/>
            <person name="Hoover J."/>
            <person name="Nierman W."/>
            <person name="Chung J."/>
            <person name="Losada L."/>
        </authorList>
    </citation>
    <scope>NUCLEOTIDE SEQUENCE [LARGE SCALE GENOMIC DNA]</scope>
    <source>
        <strain evidence="1 2">NIH1004</strain>
    </source>
</reference>
<dbReference type="EMBL" id="SOSA01000380">
    <property type="protein sequence ID" value="THC91837.1"/>
    <property type="molecule type" value="Genomic_DNA"/>
</dbReference>
<protein>
    <submittedName>
        <fullName evidence="1">Uncharacterized protein</fullName>
    </submittedName>
</protein>
<dbReference type="AlphaFoldDB" id="A0A4S3JBZ0"/>
<dbReference type="VEuPathDB" id="FungiDB:EYZ11_008707"/>
<organism evidence="1 2">
    <name type="scientific">Aspergillus tanneri</name>
    <dbReference type="NCBI Taxonomy" id="1220188"/>
    <lineage>
        <taxon>Eukaryota</taxon>
        <taxon>Fungi</taxon>
        <taxon>Dikarya</taxon>
        <taxon>Ascomycota</taxon>
        <taxon>Pezizomycotina</taxon>
        <taxon>Eurotiomycetes</taxon>
        <taxon>Eurotiomycetidae</taxon>
        <taxon>Eurotiales</taxon>
        <taxon>Aspergillaceae</taxon>
        <taxon>Aspergillus</taxon>
        <taxon>Aspergillus subgen. Circumdati</taxon>
    </lineage>
</organism>
<comment type="caution">
    <text evidence="1">The sequence shown here is derived from an EMBL/GenBank/DDBJ whole genome shotgun (WGS) entry which is preliminary data.</text>
</comment>
<dbReference type="Proteomes" id="UP000308092">
    <property type="component" value="Unassembled WGS sequence"/>
</dbReference>
<accession>A0A4S3JBZ0</accession>
<name>A0A4S3JBZ0_9EURO</name>
<keyword evidence="2" id="KW-1185">Reference proteome</keyword>
<sequence length="27" mass="3102">MTRKYDGILVRESVRLAPQNTSEVKPL</sequence>
<proteinExistence type="predicted"/>
<gene>
    <name evidence="1" type="ORF">EYZ11_008707</name>
</gene>